<dbReference type="GO" id="GO:0005829">
    <property type="term" value="C:cytosol"/>
    <property type="evidence" value="ECO:0007669"/>
    <property type="project" value="TreeGrafter"/>
</dbReference>
<dbReference type="InterPro" id="IPR029044">
    <property type="entry name" value="Nucleotide-diphossugar_trans"/>
</dbReference>
<dbReference type="EMBL" id="AKWR02000173">
    <property type="protein sequence ID" value="EMJ35399.1"/>
    <property type="molecule type" value="Genomic_DNA"/>
</dbReference>
<dbReference type="SUPFAM" id="SSF53448">
    <property type="entry name" value="Nucleotide-diphospho-sugar transferases"/>
    <property type="match status" value="1"/>
</dbReference>
<dbReference type="GO" id="GO:0016779">
    <property type="term" value="F:nucleotidyltransferase activity"/>
    <property type="evidence" value="ECO:0007669"/>
    <property type="project" value="UniProtKB-KW"/>
</dbReference>
<keyword evidence="1" id="KW-0548">Nucleotidyltransferase</keyword>
<dbReference type="Proteomes" id="UP000012164">
    <property type="component" value="Unassembled WGS sequence"/>
</dbReference>
<reference evidence="1 2" key="1">
    <citation type="submission" date="2013-01" db="EMBL/GenBank/DDBJ databases">
        <authorList>
            <person name="Harkins D.M."/>
            <person name="Durkin A.S."/>
            <person name="Brinkac L.M."/>
            <person name="Haft D.H."/>
            <person name="Selengut J.D."/>
            <person name="Sanka R."/>
            <person name="DePew J."/>
            <person name="Purushe J."/>
            <person name="Peacock S.J."/>
            <person name="Thaipadungpanit J."/>
            <person name="Wuthiekanun V.W."/>
            <person name="Day N.P."/>
            <person name="Vinetz J.M."/>
            <person name="Sutton G.G."/>
            <person name="Nierman W.C."/>
            <person name="Fouts D.E."/>
        </authorList>
    </citation>
    <scope>NUCLEOTIDE SEQUENCE [LARGE SCALE GENOMIC DNA]</scope>
    <source>
        <strain evidence="1 2">FPW1039</strain>
    </source>
</reference>
<organism evidence="1 2">
    <name type="scientific">Leptospira interrogans str. FPW1039</name>
    <dbReference type="NCBI Taxonomy" id="1193040"/>
    <lineage>
        <taxon>Bacteria</taxon>
        <taxon>Pseudomonadati</taxon>
        <taxon>Spirochaetota</taxon>
        <taxon>Spirochaetia</taxon>
        <taxon>Leptospirales</taxon>
        <taxon>Leptospiraceae</taxon>
        <taxon>Leptospira</taxon>
    </lineage>
</organism>
<dbReference type="InterPro" id="IPR003329">
    <property type="entry name" value="Cytidylyl_trans"/>
</dbReference>
<evidence type="ECO:0000313" key="2">
    <source>
        <dbReference type="Proteomes" id="UP000012164"/>
    </source>
</evidence>
<dbReference type="PANTHER" id="PTHR42866:SF1">
    <property type="entry name" value="SPORE COAT POLYSACCHARIDE BIOSYNTHESIS PROTEIN SPSF"/>
    <property type="match status" value="1"/>
</dbReference>
<dbReference type="Gene3D" id="3.90.550.10">
    <property type="entry name" value="Spore Coat Polysaccharide Biosynthesis Protein SpsA, Chain A"/>
    <property type="match status" value="1"/>
</dbReference>
<comment type="caution">
    <text evidence="1">The sequence shown here is derived from an EMBL/GenBank/DDBJ whole genome shotgun (WGS) entry which is preliminary data.</text>
</comment>
<dbReference type="CDD" id="cd02518">
    <property type="entry name" value="GT2_SpsF"/>
    <property type="match status" value="1"/>
</dbReference>
<accession>A0A0F6IBH4</accession>
<protein>
    <submittedName>
        <fullName evidence="1">Cytidylyltransferase domain protein</fullName>
    </submittedName>
</protein>
<dbReference type="AlphaFoldDB" id="A0A0F6IBH4"/>
<gene>
    <name evidence="1" type="ORF">LEP1GSC079_0165</name>
</gene>
<dbReference type="Pfam" id="PF02348">
    <property type="entry name" value="CTP_transf_3"/>
    <property type="match status" value="1"/>
</dbReference>
<evidence type="ECO:0000313" key="1">
    <source>
        <dbReference type="EMBL" id="EMJ35399.1"/>
    </source>
</evidence>
<dbReference type="PANTHER" id="PTHR42866">
    <property type="entry name" value="3-DEOXY-MANNO-OCTULOSONATE CYTIDYLYLTRANSFERASE"/>
    <property type="match status" value="1"/>
</dbReference>
<sequence length="151" mass="16890">MKIIAIVQARMGSTRFPNKVLQKIQGKPLIELLFSRLSRSKMLNEIILATSDSINNDPLVEFINYLGFEVYRGSESDVLDRYYQTAKHKKADVVVRITGDCPLTDPVVVDNAIEKFLKDGSDYCSNVSPATFPDGLDTEVFSFQALEKIGP</sequence>
<proteinExistence type="predicted"/>
<keyword evidence="1" id="KW-0808">Transferase</keyword>
<name>A0A0F6IBH4_LEPIR</name>